<name>A0A9P6ZSL4_9AGAM</name>
<feature type="region of interest" description="Disordered" evidence="1">
    <location>
        <begin position="239"/>
        <end position="262"/>
    </location>
</feature>
<evidence type="ECO:0000313" key="2">
    <source>
        <dbReference type="EMBL" id="KAG1775753.1"/>
    </source>
</evidence>
<evidence type="ECO:0000256" key="1">
    <source>
        <dbReference type="SAM" id="MobiDB-lite"/>
    </source>
</evidence>
<dbReference type="EMBL" id="JABBWD010000031">
    <property type="protein sequence ID" value="KAG1775753.1"/>
    <property type="molecule type" value="Genomic_DNA"/>
</dbReference>
<feature type="compositionally biased region" description="Polar residues" evidence="1">
    <location>
        <begin position="1"/>
        <end position="11"/>
    </location>
</feature>
<feature type="compositionally biased region" description="Polar residues" evidence="1">
    <location>
        <begin position="155"/>
        <end position="166"/>
    </location>
</feature>
<organism evidence="2 3">
    <name type="scientific">Suillus placidus</name>
    <dbReference type="NCBI Taxonomy" id="48579"/>
    <lineage>
        <taxon>Eukaryota</taxon>
        <taxon>Fungi</taxon>
        <taxon>Dikarya</taxon>
        <taxon>Basidiomycota</taxon>
        <taxon>Agaricomycotina</taxon>
        <taxon>Agaricomycetes</taxon>
        <taxon>Agaricomycetidae</taxon>
        <taxon>Boletales</taxon>
        <taxon>Suillineae</taxon>
        <taxon>Suillaceae</taxon>
        <taxon>Suillus</taxon>
    </lineage>
</organism>
<accession>A0A9P6ZSL4</accession>
<keyword evidence="3" id="KW-1185">Reference proteome</keyword>
<comment type="caution">
    <text evidence="2">The sequence shown here is derived from an EMBL/GenBank/DDBJ whole genome shotgun (WGS) entry which is preliminary data.</text>
</comment>
<dbReference type="Proteomes" id="UP000714275">
    <property type="component" value="Unassembled WGS sequence"/>
</dbReference>
<feature type="region of interest" description="Disordered" evidence="1">
    <location>
        <begin position="85"/>
        <end position="115"/>
    </location>
</feature>
<evidence type="ECO:0000313" key="3">
    <source>
        <dbReference type="Proteomes" id="UP000714275"/>
    </source>
</evidence>
<reference evidence="2" key="1">
    <citation type="journal article" date="2020" name="New Phytol.">
        <title>Comparative genomics reveals dynamic genome evolution in host specialist ectomycorrhizal fungi.</title>
        <authorList>
            <person name="Lofgren L.A."/>
            <person name="Nguyen N.H."/>
            <person name="Vilgalys R."/>
            <person name="Ruytinx J."/>
            <person name="Liao H.L."/>
            <person name="Branco S."/>
            <person name="Kuo A."/>
            <person name="LaButti K."/>
            <person name="Lipzen A."/>
            <person name="Andreopoulos W."/>
            <person name="Pangilinan J."/>
            <person name="Riley R."/>
            <person name="Hundley H."/>
            <person name="Na H."/>
            <person name="Barry K."/>
            <person name="Grigoriev I.V."/>
            <person name="Stajich J.E."/>
            <person name="Kennedy P.G."/>
        </authorList>
    </citation>
    <scope>NUCLEOTIDE SEQUENCE</scope>
    <source>
        <strain evidence="2">DOB743</strain>
    </source>
</reference>
<dbReference type="AlphaFoldDB" id="A0A9P6ZSL4"/>
<feature type="compositionally biased region" description="Basic and acidic residues" evidence="1">
    <location>
        <begin position="29"/>
        <end position="47"/>
    </location>
</feature>
<feature type="region of interest" description="Disordered" evidence="1">
    <location>
        <begin position="146"/>
        <end position="166"/>
    </location>
</feature>
<dbReference type="OrthoDB" id="2666141at2759"/>
<feature type="compositionally biased region" description="Basic and acidic residues" evidence="1">
    <location>
        <begin position="106"/>
        <end position="115"/>
    </location>
</feature>
<proteinExistence type="predicted"/>
<sequence length="396" mass="43291">MTGTPPTSHQWPQLGDFNEQPSDLNTLPEAHDHGPGTESDYGDHASVQDHSEWQHQWWWTSLMDSPPQAAQDDLPLDLAHPDYASFYRETPPSQSEHLQPTGPHHSKPERFSHDCESELAAAESYYDQMMMYFGVFDAPVAEAGGSHLGHDSESEIQASESGSSQQVGRVMNSRLLTTHFDPPPRSHRYMPYPTPVRFIRPHASPIPSHSGNEGEEYLRSPMQTIPSMMTLLPPVTVAPQTGTTSSCHGSTPNGTTTGTPDCTTSPITAAPQAAPLPTNVMFGLEALPQVQFQARELLKTEVFKNSFLMSTTTSATLARNSFEVTVLGYQCAEITEWSQSAKGQAHVLVMTNTIKNLRDCIKNLIWTHVVSGYGLQNCIDLENGGGGGRSSSTTSS</sequence>
<feature type="compositionally biased region" description="Polar residues" evidence="1">
    <location>
        <begin position="239"/>
        <end position="248"/>
    </location>
</feature>
<feature type="region of interest" description="Disordered" evidence="1">
    <location>
        <begin position="1"/>
        <end position="47"/>
    </location>
</feature>
<feature type="compositionally biased region" description="Low complexity" evidence="1">
    <location>
        <begin position="249"/>
        <end position="262"/>
    </location>
</feature>
<gene>
    <name evidence="2" type="ORF">EV702DRAFT_1198950</name>
</gene>
<protein>
    <submittedName>
        <fullName evidence="2">Uncharacterized protein</fullName>
    </submittedName>
</protein>